<protein>
    <submittedName>
        <fullName evidence="1">Uncharacterized protein</fullName>
    </submittedName>
</protein>
<sequence length="169" mass="18872">MPDEVLRPWYSIPIGYSIYCPQHVPRWAAYMERCAVREAFQQNSPEYGAWVAEHVPVVDVSMVLKILPVAEGRRSSRRTATGVSFTITQPLASYLADPSHAGMGRCADSDAAVFDALMISRWRIPAPPPLDLPPAEDAPSWTRLGRLLIGGEEPHHVIDLWRRGELPES</sequence>
<reference evidence="1 2" key="1">
    <citation type="submission" date="2019-06" db="EMBL/GenBank/DDBJ databases">
        <title>Sequencing the genomes of 1000 actinobacteria strains.</title>
        <authorList>
            <person name="Klenk H.-P."/>
        </authorList>
    </citation>
    <scope>NUCLEOTIDE SEQUENCE [LARGE SCALE GENOMIC DNA]</scope>
    <source>
        <strain evidence="1 2">DSM 18607</strain>
    </source>
</reference>
<gene>
    <name evidence="1" type="ORF">FB458_1384</name>
</gene>
<organism evidence="1 2">
    <name type="scientific">Lapillicoccus jejuensis</name>
    <dbReference type="NCBI Taxonomy" id="402171"/>
    <lineage>
        <taxon>Bacteria</taxon>
        <taxon>Bacillati</taxon>
        <taxon>Actinomycetota</taxon>
        <taxon>Actinomycetes</taxon>
        <taxon>Micrococcales</taxon>
        <taxon>Intrasporangiaceae</taxon>
        <taxon>Lapillicoccus</taxon>
    </lineage>
</organism>
<proteinExistence type="predicted"/>
<evidence type="ECO:0000313" key="2">
    <source>
        <dbReference type="Proteomes" id="UP000317893"/>
    </source>
</evidence>
<accession>A0A542DYX8</accession>
<keyword evidence="2" id="KW-1185">Reference proteome</keyword>
<dbReference type="Proteomes" id="UP000317893">
    <property type="component" value="Unassembled WGS sequence"/>
</dbReference>
<name>A0A542DYX8_9MICO</name>
<evidence type="ECO:0000313" key="1">
    <source>
        <dbReference type="EMBL" id="TQJ08300.1"/>
    </source>
</evidence>
<comment type="caution">
    <text evidence="1">The sequence shown here is derived from an EMBL/GenBank/DDBJ whole genome shotgun (WGS) entry which is preliminary data.</text>
</comment>
<dbReference type="EMBL" id="VFMN01000001">
    <property type="protein sequence ID" value="TQJ08300.1"/>
    <property type="molecule type" value="Genomic_DNA"/>
</dbReference>
<dbReference type="AlphaFoldDB" id="A0A542DYX8"/>